<sequence>MAVVVEPTIPFTPSTLDLENPTRWTTLFPLIRPTVQSVQTPKGHTLLVDTSKSQGKQYLHIVAAATLGHFSSQLLDERHVTAIVVAETTGAGIPVTAGDLPQTLRRAGVEMGPGVVLVRAGRAAESKAVVVQHTPDVLEVVCEGALAADHALQLIGTAKGGVRANPHTMAEMLKGFVRRVKITEGWFGTEKVDGRAAVAMHSDEGSEGFRGAKEVVRKVLERAMREVDVDGEGKREEEDVVYSVHFSDVNGLSRLENYIIAGEIAEVFDSQNLPYTLSHSTIHNHTQPARGFAISLCPIPQHFLAPSPKPTPHHPSSTTTTIHPPSPSHPQIELPLSDAHLRSLITTGCQALITAEPTITHYDTIAGDADCGTTLRSGATTVLACLSTYPSHLQKTLPHFLKALVQELEISMGGTSGALYCIFLTALANSLGNATWSNSSEGFAAAALKTALEELYKYTPAREGDRTMMDALIPFIHSFPEEGGEGALRKAWEGVGRTEGLSATLGRSSYLSERVTRGVPDPGAYGLGVLLGGLVGGKGGGEGEGEVRSR</sequence>
<dbReference type="AlphaFoldDB" id="A0AAI8Z6K7"/>
<evidence type="ECO:0000256" key="2">
    <source>
        <dbReference type="ARBA" id="ARBA00022777"/>
    </source>
</evidence>
<dbReference type="InterPro" id="IPR050861">
    <property type="entry name" value="Dihydroxyacetone_Kinase"/>
</dbReference>
<gene>
    <name evidence="5" type="ORF">LECACI_7A008818</name>
</gene>
<dbReference type="PANTHER" id="PTHR28629">
    <property type="entry name" value="TRIOKINASE/FMN CYCLASE"/>
    <property type="match status" value="1"/>
</dbReference>
<dbReference type="Gene3D" id="1.25.40.340">
    <property type="match status" value="1"/>
</dbReference>
<dbReference type="Pfam" id="PF02734">
    <property type="entry name" value="Dak2"/>
    <property type="match status" value="1"/>
</dbReference>
<comment type="caution">
    <text evidence="5">The sequence shown here is derived from an EMBL/GenBank/DDBJ whole genome shotgun (WGS) entry which is preliminary data.</text>
</comment>
<evidence type="ECO:0000313" key="5">
    <source>
        <dbReference type="EMBL" id="CAK4033660.1"/>
    </source>
</evidence>
<dbReference type="SUPFAM" id="SSF101473">
    <property type="entry name" value="DhaL-like"/>
    <property type="match status" value="1"/>
</dbReference>
<protein>
    <submittedName>
        <fullName evidence="5">Dihydroxyacetone kinase</fullName>
    </submittedName>
</protein>
<evidence type="ECO:0000313" key="6">
    <source>
        <dbReference type="Proteomes" id="UP001296104"/>
    </source>
</evidence>
<dbReference type="SMART" id="SM01120">
    <property type="entry name" value="Dak2"/>
    <property type="match status" value="1"/>
</dbReference>
<dbReference type="Proteomes" id="UP001296104">
    <property type="component" value="Unassembled WGS sequence"/>
</dbReference>
<feature type="region of interest" description="Disordered" evidence="3">
    <location>
        <begin position="306"/>
        <end position="330"/>
    </location>
</feature>
<feature type="compositionally biased region" description="Low complexity" evidence="3">
    <location>
        <begin position="314"/>
        <end position="323"/>
    </location>
</feature>
<dbReference type="GO" id="GO:0005829">
    <property type="term" value="C:cytosol"/>
    <property type="evidence" value="ECO:0007669"/>
    <property type="project" value="TreeGrafter"/>
</dbReference>
<organism evidence="5 6">
    <name type="scientific">Lecanosticta acicola</name>
    <dbReference type="NCBI Taxonomy" id="111012"/>
    <lineage>
        <taxon>Eukaryota</taxon>
        <taxon>Fungi</taxon>
        <taxon>Dikarya</taxon>
        <taxon>Ascomycota</taxon>
        <taxon>Pezizomycotina</taxon>
        <taxon>Dothideomycetes</taxon>
        <taxon>Dothideomycetidae</taxon>
        <taxon>Mycosphaerellales</taxon>
        <taxon>Mycosphaerellaceae</taxon>
        <taxon>Lecanosticta</taxon>
    </lineage>
</organism>
<keyword evidence="6" id="KW-1185">Reference proteome</keyword>
<keyword evidence="2 5" id="KW-0418">Kinase</keyword>
<dbReference type="InterPro" id="IPR004007">
    <property type="entry name" value="DhaL_dom"/>
</dbReference>
<feature type="domain" description="DhaL" evidence="4">
    <location>
        <begin position="339"/>
        <end position="536"/>
    </location>
</feature>
<evidence type="ECO:0000259" key="4">
    <source>
        <dbReference type="PROSITE" id="PS51480"/>
    </source>
</evidence>
<accession>A0AAI8Z6K7</accession>
<dbReference type="PANTHER" id="PTHR28629:SF4">
    <property type="entry name" value="TRIOKINASE_FMN CYCLASE"/>
    <property type="match status" value="1"/>
</dbReference>
<name>A0AAI8Z6K7_9PEZI</name>
<dbReference type="PROSITE" id="PS51480">
    <property type="entry name" value="DHAL"/>
    <property type="match status" value="1"/>
</dbReference>
<keyword evidence="1" id="KW-0808">Transferase</keyword>
<reference evidence="5" key="1">
    <citation type="submission" date="2023-11" db="EMBL/GenBank/DDBJ databases">
        <authorList>
            <person name="Alioto T."/>
            <person name="Alioto T."/>
            <person name="Gomez Garrido J."/>
        </authorList>
    </citation>
    <scope>NUCLEOTIDE SEQUENCE</scope>
</reference>
<evidence type="ECO:0000256" key="1">
    <source>
        <dbReference type="ARBA" id="ARBA00022679"/>
    </source>
</evidence>
<dbReference type="GO" id="GO:0019563">
    <property type="term" value="P:glycerol catabolic process"/>
    <property type="evidence" value="ECO:0007669"/>
    <property type="project" value="TreeGrafter"/>
</dbReference>
<proteinExistence type="predicted"/>
<dbReference type="GO" id="GO:0004371">
    <property type="term" value="F:glycerone kinase activity"/>
    <property type="evidence" value="ECO:0007669"/>
    <property type="project" value="InterPro"/>
</dbReference>
<evidence type="ECO:0000256" key="3">
    <source>
        <dbReference type="SAM" id="MobiDB-lite"/>
    </source>
</evidence>
<dbReference type="InterPro" id="IPR036117">
    <property type="entry name" value="DhaL_dom_sf"/>
</dbReference>
<dbReference type="EMBL" id="CAVMBE010000090">
    <property type="protein sequence ID" value="CAK4033660.1"/>
    <property type="molecule type" value="Genomic_DNA"/>
</dbReference>